<organism evidence="3 4">
    <name type="scientific">Ephemerocybe angulata</name>
    <dbReference type="NCBI Taxonomy" id="980116"/>
    <lineage>
        <taxon>Eukaryota</taxon>
        <taxon>Fungi</taxon>
        <taxon>Dikarya</taxon>
        <taxon>Basidiomycota</taxon>
        <taxon>Agaricomycotina</taxon>
        <taxon>Agaricomycetes</taxon>
        <taxon>Agaricomycetidae</taxon>
        <taxon>Agaricales</taxon>
        <taxon>Agaricineae</taxon>
        <taxon>Psathyrellaceae</taxon>
        <taxon>Ephemerocybe</taxon>
    </lineage>
</organism>
<sequence length="693" mass="77436">MISLSLSFALFSSLTCISAAFSRSVPISFLPDPVNLFGKFDRACAMNNENDHDQHGTLARPLKSIQPPSKTRKEKKSDNAINPEFKSNDVPGVARGTPGDLRTDRQALVSGVLNIPDEILRQVFAFVVFDEDGNHNSTDLFRMCSVSHPWRRAAIEHCLLWIKPLPIIISRAHETRIRNLTHHLRLYLDRSGMLPISFDLTILARVWRKGTVNAMITGMVQALVDHCHRWDKVRLCLPLSFYNDHLSSIRGRIPLLSELKIDTNLHGDERPPDDASEFHVGCFADAPLLCKVDYDVRYAFQGAAIQPSVAVHFDLPWSQLVKLKSDAPGNTSYHKALESLPTELRELEIYAQIITKLPTEDQRTLPKLEKLVLRALQISGDILNHLDTLTLPSLKHLELRGFSTTPELFDKVLALIRRSQCSLEHLCLYAAAGSAASFSKILDLSPDITELYLCAPKADILEALLLDPLSPDPVLPALKILTLLDNGMDDVTVNAVVLNKVAKSRTEGLGGSAARGMVQALEEVNLLCNDPEMLQRQISSFELANAQNPEEYSRRGPTSFEKLALKASVTFFATFGRLRQSGMTYLDLKKQVKVNKLLTELEHVNLEGEDFRILLQRGIPYLLAGVSASDGRIPGDSLFRFRSRAGKLCKKWKPFLVREAHPYVWSHGGKAYASIRWHPHPSGLKDCDTHSGH</sequence>
<dbReference type="InterPro" id="IPR032675">
    <property type="entry name" value="LRR_dom_sf"/>
</dbReference>
<reference evidence="3 4" key="1">
    <citation type="submission" date="2020-07" db="EMBL/GenBank/DDBJ databases">
        <title>Comparative genomics of pyrophilous fungi reveals a link between fire events and developmental genes.</title>
        <authorList>
            <consortium name="DOE Joint Genome Institute"/>
            <person name="Steindorff A.S."/>
            <person name="Carver A."/>
            <person name="Calhoun S."/>
            <person name="Stillman K."/>
            <person name="Liu H."/>
            <person name="Lipzen A."/>
            <person name="Pangilinan J."/>
            <person name="Labutti K."/>
            <person name="Bruns T.D."/>
            <person name="Grigoriev I.V."/>
        </authorList>
    </citation>
    <scope>NUCLEOTIDE SEQUENCE [LARGE SCALE GENOMIC DNA]</scope>
    <source>
        <strain evidence="3 4">CBS 144469</strain>
    </source>
</reference>
<name>A0A8H6HC64_9AGAR</name>
<evidence type="ECO:0000256" key="1">
    <source>
        <dbReference type="SAM" id="MobiDB-lite"/>
    </source>
</evidence>
<evidence type="ECO:0000313" key="4">
    <source>
        <dbReference type="Proteomes" id="UP000521943"/>
    </source>
</evidence>
<feature type="region of interest" description="Disordered" evidence="1">
    <location>
        <begin position="51"/>
        <end position="97"/>
    </location>
</feature>
<dbReference type="OrthoDB" id="3139566at2759"/>
<comment type="caution">
    <text evidence="3">The sequence shown here is derived from an EMBL/GenBank/DDBJ whole genome shotgun (WGS) entry which is preliminary data.</text>
</comment>
<evidence type="ECO:0000256" key="2">
    <source>
        <dbReference type="SAM" id="SignalP"/>
    </source>
</evidence>
<accession>A0A8H6HC64</accession>
<dbReference type="AlphaFoldDB" id="A0A8H6HC64"/>
<protein>
    <recommendedName>
        <fullName evidence="5">F-box domain-containing protein</fullName>
    </recommendedName>
</protein>
<feature type="chain" id="PRO_5034089694" description="F-box domain-containing protein" evidence="2">
    <location>
        <begin position="20"/>
        <end position="693"/>
    </location>
</feature>
<evidence type="ECO:0008006" key="5">
    <source>
        <dbReference type="Google" id="ProtNLM"/>
    </source>
</evidence>
<dbReference type="SUPFAM" id="SSF52047">
    <property type="entry name" value="RNI-like"/>
    <property type="match status" value="1"/>
</dbReference>
<gene>
    <name evidence="3" type="ORF">DFP72DRAFT_858729</name>
</gene>
<feature type="signal peptide" evidence="2">
    <location>
        <begin position="1"/>
        <end position="19"/>
    </location>
</feature>
<proteinExistence type="predicted"/>
<dbReference type="Gene3D" id="3.80.10.10">
    <property type="entry name" value="Ribonuclease Inhibitor"/>
    <property type="match status" value="1"/>
</dbReference>
<dbReference type="CDD" id="cd09917">
    <property type="entry name" value="F-box_SF"/>
    <property type="match status" value="1"/>
</dbReference>
<dbReference type="Proteomes" id="UP000521943">
    <property type="component" value="Unassembled WGS sequence"/>
</dbReference>
<keyword evidence="2" id="KW-0732">Signal</keyword>
<evidence type="ECO:0000313" key="3">
    <source>
        <dbReference type="EMBL" id="KAF6743531.1"/>
    </source>
</evidence>
<keyword evidence="4" id="KW-1185">Reference proteome</keyword>
<dbReference type="EMBL" id="JACGCI010000142">
    <property type="protein sequence ID" value="KAF6743531.1"/>
    <property type="molecule type" value="Genomic_DNA"/>
</dbReference>